<proteinExistence type="predicted"/>
<reference evidence="2 3" key="1">
    <citation type="submission" date="2020-04" db="EMBL/GenBank/DDBJ databases">
        <authorList>
            <person name="Alioto T."/>
            <person name="Alioto T."/>
            <person name="Gomez Garrido J."/>
        </authorList>
    </citation>
    <scope>NUCLEOTIDE SEQUENCE [LARGE SCALE GENOMIC DNA]</scope>
</reference>
<dbReference type="OrthoDB" id="17066at2759"/>
<protein>
    <recommendedName>
        <fullName evidence="4">Cyclin-dependent kinase 2-interacting protein</fullName>
    </recommendedName>
</protein>
<organism evidence="2 3">
    <name type="scientific">Cloeon dipterum</name>
    <dbReference type="NCBI Taxonomy" id="197152"/>
    <lineage>
        <taxon>Eukaryota</taxon>
        <taxon>Metazoa</taxon>
        <taxon>Ecdysozoa</taxon>
        <taxon>Arthropoda</taxon>
        <taxon>Hexapoda</taxon>
        <taxon>Insecta</taxon>
        <taxon>Pterygota</taxon>
        <taxon>Palaeoptera</taxon>
        <taxon>Ephemeroptera</taxon>
        <taxon>Pisciforma</taxon>
        <taxon>Baetidae</taxon>
        <taxon>Cloeon</taxon>
    </lineage>
</organism>
<sequence>MSTPKTSKSQSSPHPKAAFSPVAVANSPVSKGAQKGNLTGLPRSLQDLIKKFHASLGIWISLHKDGMDVISKMKSLNIFEGSKRNYKLDDELQVLCDLLAENVQQMVQVVEMMTKLRKELEAITQLTEVKQNNYDSPENPLFLTWPISKFVETVDYILKSYQEELKVKQMVLKEIGLSQDSNELAFSESAWRYQPMLFPDEINFKIEAALLETGIVQ</sequence>
<dbReference type="PANTHER" id="PTHR15827:SF2">
    <property type="entry name" value="CYCLIN-DEPENDENT KINASE 2-INTERACTING PROTEIN"/>
    <property type="match status" value="1"/>
</dbReference>
<dbReference type="AlphaFoldDB" id="A0A8S1D3P6"/>
<evidence type="ECO:0008006" key="4">
    <source>
        <dbReference type="Google" id="ProtNLM"/>
    </source>
</evidence>
<feature type="region of interest" description="Disordered" evidence="1">
    <location>
        <begin position="1"/>
        <end position="23"/>
    </location>
</feature>
<dbReference type="PANTHER" id="PTHR15827">
    <property type="entry name" value="CYCLIN-DEPENDENT KINASE 2-INTERACTING PROTEIN"/>
    <property type="match status" value="1"/>
</dbReference>
<keyword evidence="3" id="KW-1185">Reference proteome</keyword>
<evidence type="ECO:0000256" key="1">
    <source>
        <dbReference type="SAM" id="MobiDB-lite"/>
    </source>
</evidence>
<gene>
    <name evidence="2" type="ORF">CLODIP_2_CD09130</name>
</gene>
<dbReference type="EMBL" id="CADEPI010000132">
    <property type="protein sequence ID" value="CAB3376746.1"/>
    <property type="molecule type" value="Genomic_DNA"/>
</dbReference>
<evidence type="ECO:0000313" key="2">
    <source>
        <dbReference type="EMBL" id="CAB3376746.1"/>
    </source>
</evidence>
<evidence type="ECO:0000313" key="3">
    <source>
        <dbReference type="Proteomes" id="UP000494165"/>
    </source>
</evidence>
<feature type="compositionally biased region" description="Low complexity" evidence="1">
    <location>
        <begin position="1"/>
        <end position="16"/>
    </location>
</feature>
<comment type="caution">
    <text evidence="2">The sequence shown here is derived from an EMBL/GenBank/DDBJ whole genome shotgun (WGS) entry which is preliminary data.</text>
</comment>
<accession>A0A8S1D3P6</accession>
<dbReference type="Proteomes" id="UP000494165">
    <property type="component" value="Unassembled WGS sequence"/>
</dbReference>
<name>A0A8S1D3P6_9INSE</name>